<dbReference type="InterPro" id="IPR006442">
    <property type="entry name" value="Antitoxin_Phd/YefM"/>
</dbReference>
<name>A0A1S7LE90_MAGMO</name>
<dbReference type="AlphaFoldDB" id="A0A1S7LE90"/>
<dbReference type="Gene3D" id="3.40.1620.10">
    <property type="entry name" value="YefM-like domain"/>
    <property type="match status" value="1"/>
</dbReference>
<evidence type="ECO:0000256" key="2">
    <source>
        <dbReference type="RuleBase" id="RU362080"/>
    </source>
</evidence>
<dbReference type="Pfam" id="PF02604">
    <property type="entry name" value="PhdYeFM_antitox"/>
    <property type="match status" value="1"/>
</dbReference>
<comment type="similarity">
    <text evidence="1 2">Belongs to the phD/YefM antitoxin family.</text>
</comment>
<dbReference type="InterPro" id="IPR036165">
    <property type="entry name" value="YefM-like_sf"/>
</dbReference>
<evidence type="ECO:0000313" key="3">
    <source>
        <dbReference type="EMBL" id="CRH05272.1"/>
    </source>
</evidence>
<dbReference type="SUPFAM" id="SSF143120">
    <property type="entry name" value="YefM-like"/>
    <property type="match status" value="1"/>
</dbReference>
<sequence length="92" mass="10238">MDITKDIRPLTEFKRDTSRFIAHLQETGRPSILTVNGKPALVVMDAEAWQEGQDKLEYARSVAGIRKGLTQAQDGQGVEASTFFESLEQDKA</sequence>
<comment type="function">
    <text evidence="2">Antitoxin component of a type II toxin-antitoxin (TA) system.</text>
</comment>
<dbReference type="NCBIfam" id="TIGR01552">
    <property type="entry name" value="phd_fam"/>
    <property type="match status" value="1"/>
</dbReference>
<accession>A0A1S7LE90</accession>
<dbReference type="EMBL" id="LO017727">
    <property type="protein sequence ID" value="CRH05272.1"/>
    <property type="molecule type" value="Genomic_DNA"/>
</dbReference>
<reference evidence="3" key="1">
    <citation type="submission" date="2015-04" db="EMBL/GenBank/DDBJ databases">
        <authorList>
            <person name="Syromyatnikov M.Y."/>
            <person name="Popov V.N."/>
        </authorList>
    </citation>
    <scope>NUCLEOTIDE SEQUENCE</scope>
    <source>
        <strain evidence="3">MO-1</strain>
    </source>
</reference>
<protein>
    <recommendedName>
        <fullName evidence="2">Antitoxin</fullName>
    </recommendedName>
</protein>
<organism evidence="3">
    <name type="scientific">Magnetococcus massalia (strain MO-1)</name>
    <dbReference type="NCBI Taxonomy" id="451514"/>
    <lineage>
        <taxon>Bacteria</taxon>
        <taxon>Pseudomonadati</taxon>
        <taxon>Pseudomonadota</taxon>
        <taxon>Magnetococcia</taxon>
        <taxon>Magnetococcales</taxon>
        <taxon>Magnetococcaceae</taxon>
        <taxon>Magnetococcus</taxon>
    </lineage>
</organism>
<evidence type="ECO:0000256" key="1">
    <source>
        <dbReference type="ARBA" id="ARBA00009981"/>
    </source>
</evidence>
<gene>
    <name evidence="3" type="ORF">MAGMO_1078</name>
</gene>
<proteinExistence type="inferred from homology"/>